<feature type="region of interest" description="Disordered" evidence="1">
    <location>
        <begin position="418"/>
        <end position="444"/>
    </location>
</feature>
<feature type="compositionally biased region" description="Low complexity" evidence="1">
    <location>
        <begin position="1"/>
        <end position="18"/>
    </location>
</feature>
<evidence type="ECO:0008006" key="4">
    <source>
        <dbReference type="Google" id="ProtNLM"/>
    </source>
</evidence>
<feature type="region of interest" description="Disordered" evidence="1">
    <location>
        <begin position="715"/>
        <end position="794"/>
    </location>
</feature>
<sequence>MSPKSDASSSSRRASSASPPYPPHPARRASNKPKSARQQFSACGACRMRRSLASRDSIQRAPTAENGVSNACTFIASSSFYANTFKLRFSLLILVHLSRSFNSFMSTLSRSRDEFAQVKAVKLLRRGRRLQQVEAVYGKVQQGDSQDMNLLAGSSIAVSHTPLCYIPKLKPEFFSSRFFRAFSVQRPILDPTEFTSRYFEYTKGNPDALGAAGQIIAMVLVVWAASFGIDEAGNPTESESPLSTGPPSGSSTALTSGHASDRSSASPERASGSGYHDPSVDDNPVAHSTEQRYESIRRRKGKTNEMLREILRLIDVCGILRKPTWDGVRVLLLVLPLTADMQPLMERLTMYESTLSQIYTLCSLSSTTSAQTGQGEYIDALVRARIFWYAYAHEGITTGLKGGRLYLSEDDLNAFQATLPPLPLPPHSPSSAPHSPTMPSPPPLTRPSLTYSVHYHYGAIPLRVSGACRLVHAALTGPRARQRGDIDEIRLKEAWDTLDSAYEELESLKSPTTTMGVMSRDEVLRFVYGWQIHIFEIHNVIREALKQRLVSLSSSSPGSRHPGYPSPSSLQYERAVRLHPMATQKCHVLVRTIVQIIRNNLGTSFFEYDAGIVRDGCFFAGFMMAGEGVGSDEDVGVCLRALEEMQWGLCKSEEREQNVRLVWEGRARTGGLPSAQQLFDSSRVAYGSPPQSSYGSPPFAAYGSGLAALPGIQEMSSMPLSPGHRLRQSSATSADGSWPIPPSTRSETSSPRPGSSHSAFLSSSSAALGGPPVSLQDGSSMSIPRSTSYYSRSGDITGQGHQLYYGSNDMNQYSYAASSSSSTLLSARSLTSHQASVLASSASSAPATSSGPLSAGVYQTQSRYFDPASAYSSSGTSYPSETWQ</sequence>
<feature type="region of interest" description="Disordered" evidence="1">
    <location>
        <begin position="233"/>
        <end position="297"/>
    </location>
</feature>
<dbReference type="STRING" id="5364.A0A5C3NFC9"/>
<dbReference type="Proteomes" id="UP000305948">
    <property type="component" value="Unassembled WGS sequence"/>
</dbReference>
<name>A0A5C3NFC9_9AGAM</name>
<feature type="compositionally biased region" description="Polar residues" evidence="1">
    <location>
        <begin position="776"/>
        <end position="794"/>
    </location>
</feature>
<keyword evidence="3" id="KW-1185">Reference proteome</keyword>
<gene>
    <name evidence="2" type="ORF">OE88DRAFT_1780189</name>
</gene>
<protein>
    <recommendedName>
        <fullName evidence="4">Transcription factor domain-containing protein</fullName>
    </recommendedName>
</protein>
<dbReference type="OrthoDB" id="3263880at2759"/>
<reference evidence="2 3" key="1">
    <citation type="journal article" date="2019" name="Nat. Ecol. Evol.">
        <title>Megaphylogeny resolves global patterns of mushroom evolution.</title>
        <authorList>
            <person name="Varga T."/>
            <person name="Krizsan K."/>
            <person name="Foldi C."/>
            <person name="Dima B."/>
            <person name="Sanchez-Garcia M."/>
            <person name="Sanchez-Ramirez S."/>
            <person name="Szollosi G.J."/>
            <person name="Szarkandi J.G."/>
            <person name="Papp V."/>
            <person name="Albert L."/>
            <person name="Andreopoulos W."/>
            <person name="Angelini C."/>
            <person name="Antonin V."/>
            <person name="Barry K.W."/>
            <person name="Bougher N.L."/>
            <person name="Buchanan P."/>
            <person name="Buyck B."/>
            <person name="Bense V."/>
            <person name="Catcheside P."/>
            <person name="Chovatia M."/>
            <person name="Cooper J."/>
            <person name="Damon W."/>
            <person name="Desjardin D."/>
            <person name="Finy P."/>
            <person name="Geml J."/>
            <person name="Haridas S."/>
            <person name="Hughes K."/>
            <person name="Justo A."/>
            <person name="Karasinski D."/>
            <person name="Kautmanova I."/>
            <person name="Kiss B."/>
            <person name="Kocsube S."/>
            <person name="Kotiranta H."/>
            <person name="LaButti K.M."/>
            <person name="Lechner B.E."/>
            <person name="Liimatainen K."/>
            <person name="Lipzen A."/>
            <person name="Lukacs Z."/>
            <person name="Mihaltcheva S."/>
            <person name="Morgado L.N."/>
            <person name="Niskanen T."/>
            <person name="Noordeloos M.E."/>
            <person name="Ohm R.A."/>
            <person name="Ortiz-Santana B."/>
            <person name="Ovrebo C."/>
            <person name="Racz N."/>
            <person name="Riley R."/>
            <person name="Savchenko A."/>
            <person name="Shiryaev A."/>
            <person name="Soop K."/>
            <person name="Spirin V."/>
            <person name="Szebenyi C."/>
            <person name="Tomsovsky M."/>
            <person name="Tulloss R.E."/>
            <person name="Uehling J."/>
            <person name="Grigoriev I.V."/>
            <person name="Vagvolgyi C."/>
            <person name="Papp T."/>
            <person name="Martin F.M."/>
            <person name="Miettinen O."/>
            <person name="Hibbett D.S."/>
            <person name="Nagy L.G."/>
        </authorList>
    </citation>
    <scope>NUCLEOTIDE SEQUENCE [LARGE SCALE GENOMIC DNA]</scope>
    <source>
        <strain evidence="2 3">OMC1185</strain>
    </source>
</reference>
<dbReference type="AlphaFoldDB" id="A0A5C3NFC9"/>
<evidence type="ECO:0000313" key="3">
    <source>
        <dbReference type="Proteomes" id="UP000305948"/>
    </source>
</evidence>
<dbReference type="EMBL" id="ML213505">
    <property type="protein sequence ID" value="TFK55186.1"/>
    <property type="molecule type" value="Genomic_DNA"/>
</dbReference>
<accession>A0A5C3NFC9</accession>
<feature type="region of interest" description="Disordered" evidence="1">
    <location>
        <begin position="1"/>
        <end position="40"/>
    </location>
</feature>
<feature type="compositionally biased region" description="Low complexity" evidence="1">
    <location>
        <begin position="235"/>
        <end position="256"/>
    </location>
</feature>
<proteinExistence type="predicted"/>
<feature type="compositionally biased region" description="Low complexity" evidence="1">
    <location>
        <begin position="743"/>
        <end position="774"/>
    </location>
</feature>
<feature type="compositionally biased region" description="Basic residues" evidence="1">
    <location>
        <begin position="25"/>
        <end position="35"/>
    </location>
</feature>
<evidence type="ECO:0000256" key="1">
    <source>
        <dbReference type="SAM" id="MobiDB-lite"/>
    </source>
</evidence>
<organism evidence="2 3">
    <name type="scientific">Heliocybe sulcata</name>
    <dbReference type="NCBI Taxonomy" id="5364"/>
    <lineage>
        <taxon>Eukaryota</taxon>
        <taxon>Fungi</taxon>
        <taxon>Dikarya</taxon>
        <taxon>Basidiomycota</taxon>
        <taxon>Agaricomycotina</taxon>
        <taxon>Agaricomycetes</taxon>
        <taxon>Gloeophyllales</taxon>
        <taxon>Gloeophyllaceae</taxon>
        <taxon>Heliocybe</taxon>
    </lineage>
</organism>
<evidence type="ECO:0000313" key="2">
    <source>
        <dbReference type="EMBL" id="TFK55186.1"/>
    </source>
</evidence>